<feature type="region of interest" description="Disordered" evidence="1">
    <location>
        <begin position="1"/>
        <end position="26"/>
    </location>
</feature>
<name>A0A5E4NQJ8_9HEMI</name>
<organism evidence="2 3">
    <name type="scientific">Cinara cedri</name>
    <dbReference type="NCBI Taxonomy" id="506608"/>
    <lineage>
        <taxon>Eukaryota</taxon>
        <taxon>Metazoa</taxon>
        <taxon>Ecdysozoa</taxon>
        <taxon>Arthropoda</taxon>
        <taxon>Hexapoda</taxon>
        <taxon>Insecta</taxon>
        <taxon>Pterygota</taxon>
        <taxon>Neoptera</taxon>
        <taxon>Paraneoptera</taxon>
        <taxon>Hemiptera</taxon>
        <taxon>Sternorrhyncha</taxon>
        <taxon>Aphidomorpha</taxon>
        <taxon>Aphidoidea</taxon>
        <taxon>Aphididae</taxon>
        <taxon>Lachninae</taxon>
        <taxon>Cinara</taxon>
    </lineage>
</organism>
<feature type="compositionally biased region" description="Low complexity" evidence="1">
    <location>
        <begin position="1"/>
        <end position="20"/>
    </location>
</feature>
<protein>
    <submittedName>
        <fullName evidence="2">Uncharacterized protein</fullName>
    </submittedName>
</protein>
<evidence type="ECO:0000256" key="1">
    <source>
        <dbReference type="SAM" id="MobiDB-lite"/>
    </source>
</evidence>
<sequence length="131" mass="14354">MVAQRVAQHQQRQQQQQAAQNVDMADETDVVVGQPSPAAIRAAVQQQQQQDSSAAAVAAALTGQPTAAGDSAVSVVINQNNSLVLSDPKMMTEKLVSELQNRSISDRTLEECWSTLQRVSWNVFRSVRYFL</sequence>
<reference evidence="2 3" key="1">
    <citation type="submission" date="2019-08" db="EMBL/GenBank/DDBJ databases">
        <authorList>
            <person name="Alioto T."/>
            <person name="Alioto T."/>
            <person name="Gomez Garrido J."/>
        </authorList>
    </citation>
    <scope>NUCLEOTIDE SEQUENCE [LARGE SCALE GENOMIC DNA]</scope>
</reference>
<keyword evidence="3" id="KW-1185">Reference proteome</keyword>
<accession>A0A5E4NQJ8</accession>
<dbReference type="OrthoDB" id="7701797at2759"/>
<dbReference type="EMBL" id="CABPRJ010002371">
    <property type="protein sequence ID" value="VVC43758.1"/>
    <property type="molecule type" value="Genomic_DNA"/>
</dbReference>
<dbReference type="Proteomes" id="UP000325440">
    <property type="component" value="Unassembled WGS sequence"/>
</dbReference>
<gene>
    <name evidence="2" type="ORF">CINCED_3A015344</name>
</gene>
<evidence type="ECO:0000313" key="2">
    <source>
        <dbReference type="EMBL" id="VVC43758.1"/>
    </source>
</evidence>
<dbReference type="AlphaFoldDB" id="A0A5E4NQJ8"/>
<proteinExistence type="predicted"/>
<evidence type="ECO:0000313" key="3">
    <source>
        <dbReference type="Proteomes" id="UP000325440"/>
    </source>
</evidence>